<dbReference type="EMBL" id="LNQE01000927">
    <property type="protein sequence ID" value="KUG23003.1"/>
    <property type="molecule type" value="Genomic_DNA"/>
</dbReference>
<dbReference type="Gene3D" id="3.40.250.10">
    <property type="entry name" value="Rhodanese-like domain"/>
    <property type="match status" value="1"/>
</dbReference>
<name>A0A0W8FQ83_9ZZZZ</name>
<reference evidence="2" key="1">
    <citation type="journal article" date="2015" name="Proc. Natl. Acad. Sci. U.S.A.">
        <title>Networks of energetic and metabolic interactions define dynamics in microbial communities.</title>
        <authorList>
            <person name="Embree M."/>
            <person name="Liu J.K."/>
            <person name="Al-Bassam M.M."/>
            <person name="Zengler K."/>
        </authorList>
    </citation>
    <scope>NUCLEOTIDE SEQUENCE</scope>
</reference>
<dbReference type="PROSITE" id="PS51257">
    <property type="entry name" value="PROKAR_LIPOPROTEIN"/>
    <property type="match status" value="1"/>
</dbReference>
<dbReference type="PANTHER" id="PTHR43031:SF16">
    <property type="entry name" value="OXIDOREDUCTASE"/>
    <property type="match status" value="1"/>
</dbReference>
<accession>A0A0W8FQ83</accession>
<sequence length="137" mass="15665">MKKQKYFLAICLLIAVACIAGCYEGYVGSEGESLKQYLEPTRLKELVDKPKAEIWIIDVRPEDAFKKAHIPTAKNFPSSRVMERLSELPKTQYLIVTCETGGRAQMVIRRLEKAGYTRFMNWGANSRYFDVYGSISE</sequence>
<dbReference type="InterPro" id="IPR001763">
    <property type="entry name" value="Rhodanese-like_dom"/>
</dbReference>
<feature type="domain" description="Rhodanese" evidence="1">
    <location>
        <begin position="50"/>
        <end position="134"/>
    </location>
</feature>
<dbReference type="PROSITE" id="PS50206">
    <property type="entry name" value="RHODANESE_3"/>
    <property type="match status" value="1"/>
</dbReference>
<dbReference type="CDD" id="cd00158">
    <property type="entry name" value="RHOD"/>
    <property type="match status" value="1"/>
</dbReference>
<dbReference type="InterPro" id="IPR036873">
    <property type="entry name" value="Rhodanese-like_dom_sf"/>
</dbReference>
<evidence type="ECO:0000259" key="1">
    <source>
        <dbReference type="PROSITE" id="PS50206"/>
    </source>
</evidence>
<dbReference type="PANTHER" id="PTHR43031">
    <property type="entry name" value="FAD-DEPENDENT OXIDOREDUCTASE"/>
    <property type="match status" value="1"/>
</dbReference>
<dbReference type="Pfam" id="PF00581">
    <property type="entry name" value="Rhodanese"/>
    <property type="match status" value="1"/>
</dbReference>
<dbReference type="SUPFAM" id="SSF52821">
    <property type="entry name" value="Rhodanese/Cell cycle control phosphatase"/>
    <property type="match status" value="1"/>
</dbReference>
<gene>
    <name evidence="2" type="ORF">ASZ90_007220</name>
</gene>
<evidence type="ECO:0000313" key="2">
    <source>
        <dbReference type="EMBL" id="KUG23003.1"/>
    </source>
</evidence>
<dbReference type="InterPro" id="IPR050229">
    <property type="entry name" value="GlpE_sulfurtransferase"/>
</dbReference>
<dbReference type="SMART" id="SM00450">
    <property type="entry name" value="RHOD"/>
    <property type="match status" value="1"/>
</dbReference>
<comment type="caution">
    <text evidence="2">The sequence shown here is derived from an EMBL/GenBank/DDBJ whole genome shotgun (WGS) entry which is preliminary data.</text>
</comment>
<protein>
    <recommendedName>
        <fullName evidence="1">Rhodanese domain-containing protein</fullName>
    </recommendedName>
</protein>
<organism evidence="2">
    <name type="scientific">hydrocarbon metagenome</name>
    <dbReference type="NCBI Taxonomy" id="938273"/>
    <lineage>
        <taxon>unclassified sequences</taxon>
        <taxon>metagenomes</taxon>
        <taxon>ecological metagenomes</taxon>
    </lineage>
</organism>
<dbReference type="AlphaFoldDB" id="A0A0W8FQ83"/>
<proteinExistence type="predicted"/>